<protein>
    <submittedName>
        <fullName evidence="3">SufE family protein</fullName>
    </submittedName>
</protein>
<dbReference type="Proteomes" id="UP001500784">
    <property type="component" value="Unassembled WGS sequence"/>
</dbReference>
<reference evidence="4" key="1">
    <citation type="journal article" date="2019" name="Int. J. Syst. Evol. Microbiol.">
        <title>The Global Catalogue of Microorganisms (GCM) 10K type strain sequencing project: providing services to taxonomists for standard genome sequencing and annotation.</title>
        <authorList>
            <consortium name="The Broad Institute Genomics Platform"/>
            <consortium name="The Broad Institute Genome Sequencing Center for Infectious Disease"/>
            <person name="Wu L."/>
            <person name="Ma J."/>
        </authorList>
    </citation>
    <scope>NUCLEOTIDE SEQUENCE [LARGE SCALE GENOMIC DNA]</scope>
    <source>
        <strain evidence="4">JCM 13316</strain>
    </source>
</reference>
<dbReference type="EMBL" id="BAAALV010000001">
    <property type="protein sequence ID" value="GAA1900731.1"/>
    <property type="molecule type" value="Genomic_DNA"/>
</dbReference>
<dbReference type="SUPFAM" id="SSF82649">
    <property type="entry name" value="SufE/NifU"/>
    <property type="match status" value="1"/>
</dbReference>
<dbReference type="Pfam" id="PF02657">
    <property type="entry name" value="SufE"/>
    <property type="match status" value="1"/>
</dbReference>
<dbReference type="Gene3D" id="3.90.1010.10">
    <property type="match status" value="1"/>
</dbReference>
<dbReference type="RefSeq" id="WP_152228338.1">
    <property type="nucleotide sequence ID" value="NZ_BAAALV010000001.1"/>
</dbReference>
<evidence type="ECO:0000313" key="3">
    <source>
        <dbReference type="EMBL" id="GAA1900731.1"/>
    </source>
</evidence>
<dbReference type="InterPro" id="IPR003808">
    <property type="entry name" value="Fe-S_metab-assoc_dom"/>
</dbReference>
<gene>
    <name evidence="3" type="ORF">GCM10009688_00050</name>
</gene>
<comment type="caution">
    <text evidence="3">The sequence shown here is derived from an EMBL/GenBank/DDBJ whole genome shotgun (WGS) entry which is preliminary data.</text>
</comment>
<evidence type="ECO:0000256" key="1">
    <source>
        <dbReference type="ARBA" id="ARBA00010282"/>
    </source>
</evidence>
<feature type="domain" description="Fe-S metabolism associated" evidence="2">
    <location>
        <begin position="22"/>
        <end position="147"/>
    </location>
</feature>
<organism evidence="3 4">
    <name type="scientific">Arthrobacter gandavensis</name>
    <dbReference type="NCBI Taxonomy" id="169960"/>
    <lineage>
        <taxon>Bacteria</taxon>
        <taxon>Bacillati</taxon>
        <taxon>Actinomycetota</taxon>
        <taxon>Actinomycetes</taxon>
        <taxon>Micrococcales</taxon>
        <taxon>Micrococcaceae</taxon>
        <taxon>Arthrobacter</taxon>
    </lineage>
</organism>
<accession>A0ABP5A5I2</accession>
<proteinExistence type="inferred from homology"/>
<keyword evidence="4" id="KW-1185">Reference proteome</keyword>
<name>A0ABP5A5I2_9MICC</name>
<evidence type="ECO:0000313" key="4">
    <source>
        <dbReference type="Proteomes" id="UP001500784"/>
    </source>
</evidence>
<evidence type="ECO:0000259" key="2">
    <source>
        <dbReference type="Pfam" id="PF02657"/>
    </source>
</evidence>
<dbReference type="PANTHER" id="PTHR43597:SF5">
    <property type="entry name" value="SUFE-LIKE PROTEIN 2, CHLOROPLASTIC"/>
    <property type="match status" value="1"/>
</dbReference>
<sequence length="166" mass="17650">MSTAIPSSAEPAVPAQLQEIIDDFQAMTEPDRLELLLEFSRSLPALPSRLADHPEMLEQVVECQSPLFLTVEAGDSPEHPVELFFSAPPEAPTTRGFAGVLHEGLNGLSAAEILAVPADVPDRLGLTRAITPLRMRGMSAMLGRIKRKVAEQVASGSADASAGLAR</sequence>
<comment type="similarity">
    <text evidence="1">Belongs to the SufE family.</text>
</comment>
<dbReference type="PANTHER" id="PTHR43597">
    <property type="entry name" value="SULFUR ACCEPTOR PROTEIN CSDE"/>
    <property type="match status" value="1"/>
</dbReference>